<dbReference type="SUPFAM" id="SSF51735">
    <property type="entry name" value="NAD(P)-binding Rossmann-fold domains"/>
    <property type="match status" value="1"/>
</dbReference>
<accession>V6KUN1</accession>
<dbReference type="PIRSF" id="PIRSF000188">
    <property type="entry name" value="Phe_leu_dh"/>
    <property type="match status" value="1"/>
</dbReference>
<dbReference type="InterPro" id="IPR006097">
    <property type="entry name" value="Glu/Leu/Phe/Val/Trp_DH_dimer"/>
</dbReference>
<dbReference type="PANTHER" id="PTHR42722:SF1">
    <property type="entry name" value="VALINE DEHYDROGENASE"/>
    <property type="match status" value="1"/>
</dbReference>
<evidence type="ECO:0000256" key="10">
    <source>
        <dbReference type="ARBA" id="ARBA00048547"/>
    </source>
</evidence>
<dbReference type="STRING" id="1352936.M878_04835"/>
<dbReference type="PRINTS" id="PR00082">
    <property type="entry name" value="GLFDHDRGNASE"/>
</dbReference>
<dbReference type="EC" id="1.4.1.23" evidence="5"/>
<dbReference type="GO" id="GO:0000166">
    <property type="term" value="F:nucleotide binding"/>
    <property type="evidence" value="ECO:0007669"/>
    <property type="project" value="UniProtKB-KW"/>
</dbReference>
<evidence type="ECO:0000259" key="14">
    <source>
        <dbReference type="SMART" id="SM00839"/>
    </source>
</evidence>
<evidence type="ECO:0000313" key="16">
    <source>
        <dbReference type="Proteomes" id="UP000017984"/>
    </source>
</evidence>
<organism evidence="15 16">
    <name type="scientific">Streptomyces roseochromogenus subsp. oscitans DS 12.976</name>
    <dbReference type="NCBI Taxonomy" id="1352936"/>
    <lineage>
        <taxon>Bacteria</taxon>
        <taxon>Bacillati</taxon>
        <taxon>Actinomycetota</taxon>
        <taxon>Actinomycetes</taxon>
        <taxon>Kitasatosporales</taxon>
        <taxon>Streptomycetaceae</taxon>
        <taxon>Streptomyces</taxon>
    </lineage>
</organism>
<evidence type="ECO:0000256" key="13">
    <source>
        <dbReference type="RuleBase" id="RU004417"/>
    </source>
</evidence>
<evidence type="ECO:0000256" key="4">
    <source>
        <dbReference type="ARBA" id="ARBA00011738"/>
    </source>
</evidence>
<dbReference type="RefSeq" id="WP_023544972.1">
    <property type="nucleotide sequence ID" value="NZ_CM002285.1"/>
</dbReference>
<dbReference type="PANTHER" id="PTHR42722">
    <property type="entry name" value="LEUCINE DEHYDROGENASE"/>
    <property type="match status" value="1"/>
</dbReference>
<dbReference type="Proteomes" id="UP000017984">
    <property type="component" value="Chromosome"/>
</dbReference>
<comment type="pathway">
    <text evidence="2">Amino-acid degradation; L-valine degradation.</text>
</comment>
<keyword evidence="7" id="KW-0101">Branched-chain amino acid catabolism</keyword>
<dbReference type="PROSITE" id="PS00065">
    <property type="entry name" value="D_2_HYDROXYACID_DH_1"/>
    <property type="match status" value="1"/>
</dbReference>
<feature type="domain" description="Glutamate/phenylalanine/leucine/valine/L-tryptophan dehydrogenase C-terminal" evidence="14">
    <location>
        <begin position="140"/>
        <end position="345"/>
    </location>
</feature>
<dbReference type="GO" id="GO:0043837">
    <property type="term" value="F:valine dehydrogenase (NAD+) activity"/>
    <property type="evidence" value="ECO:0007669"/>
    <property type="project" value="UniProtKB-EC"/>
</dbReference>
<evidence type="ECO:0000256" key="3">
    <source>
        <dbReference type="ARBA" id="ARBA00006382"/>
    </source>
</evidence>
<dbReference type="EMBL" id="AWQX01000045">
    <property type="protein sequence ID" value="EST35703.1"/>
    <property type="molecule type" value="Genomic_DNA"/>
</dbReference>
<name>V6KUN1_STRRC</name>
<dbReference type="SUPFAM" id="SSF53223">
    <property type="entry name" value="Aminoacid dehydrogenase-like, N-terminal domain"/>
    <property type="match status" value="1"/>
</dbReference>
<keyword evidence="12" id="KW-0547">Nucleotide-binding</keyword>
<evidence type="ECO:0000313" key="15">
    <source>
        <dbReference type="EMBL" id="EST35703.1"/>
    </source>
</evidence>
<evidence type="ECO:0000256" key="8">
    <source>
        <dbReference type="ARBA" id="ARBA00023002"/>
    </source>
</evidence>
<dbReference type="HOGENOM" id="CLU_025763_0_0_11"/>
<dbReference type="AlphaFoldDB" id="V6KUN1"/>
<evidence type="ECO:0000256" key="1">
    <source>
        <dbReference type="ARBA" id="ARBA00004496"/>
    </source>
</evidence>
<keyword evidence="16" id="KW-1185">Reference proteome</keyword>
<comment type="subcellular location">
    <subcellularLocation>
        <location evidence="1">Cytoplasm</location>
    </subcellularLocation>
</comment>
<keyword evidence="8 13" id="KW-0560">Oxidoreductase</keyword>
<dbReference type="Pfam" id="PF00208">
    <property type="entry name" value="ELFV_dehydrog"/>
    <property type="match status" value="1"/>
</dbReference>
<dbReference type="InterPro" id="IPR036291">
    <property type="entry name" value="NAD(P)-bd_dom_sf"/>
</dbReference>
<evidence type="ECO:0000256" key="6">
    <source>
        <dbReference type="ARBA" id="ARBA00017332"/>
    </source>
</evidence>
<gene>
    <name evidence="15" type="ORF">M878_04835</name>
</gene>
<dbReference type="InterPro" id="IPR006095">
    <property type="entry name" value="Glu/Leu/Phe/Val/Trp_DH"/>
</dbReference>
<keyword evidence="9 12" id="KW-0520">NAD</keyword>
<comment type="caution">
    <text evidence="15">The sequence shown here is derived from an EMBL/GenBank/DDBJ whole genome shotgun (WGS) entry which is preliminary data.</text>
</comment>
<sequence length="364" mass="37579">MLDHEEVVIRVGRRSGLPVILAVHSTVLGPAAGGLRIWHYPDWRDGLTDALRLSAGMTLKMAVAGLPSGGGKTVVALPEGTRLGPDRRRAVLQDVADVIASLDGTYATGPDVGTGPADMAVIGETTPHVFCRPEESGGSGDSSPHTALGTIAALRAVSRHLHGTPALDGRRLAVIGLGRVGEHLARLLAAEGAELTVTDIEPGRRATAEALGAVWRGPEEILTEDVDVVVPAALGSLLTREVVPRLRCKAVAGPANNQLATPDVADLMHRHGIVWVPDYVAGAGGVVNAISTELHHAGPGEARARVLAIAQTVGELLDAAAREGLTPARAAAETARRRLRAAASGACGESASLASRGWGHLPRP</sequence>
<dbReference type="Gene3D" id="3.40.50.10860">
    <property type="entry name" value="Leucine Dehydrogenase, chain A, domain 1"/>
    <property type="match status" value="1"/>
</dbReference>
<evidence type="ECO:0000256" key="12">
    <source>
        <dbReference type="PIRSR" id="PIRSR000188-2"/>
    </source>
</evidence>
<dbReference type="Pfam" id="PF02812">
    <property type="entry name" value="ELFV_dehydrog_N"/>
    <property type="match status" value="1"/>
</dbReference>
<protein>
    <recommendedName>
        <fullName evidence="6">Valine dehydrogenase</fullName>
        <ecNumber evidence="5">1.4.1.23</ecNumber>
    </recommendedName>
</protein>
<dbReference type="Gene3D" id="3.40.50.720">
    <property type="entry name" value="NAD(P)-binding Rossmann-like Domain"/>
    <property type="match status" value="1"/>
</dbReference>
<dbReference type="GO" id="GO:0005737">
    <property type="term" value="C:cytoplasm"/>
    <property type="evidence" value="ECO:0007669"/>
    <property type="project" value="UniProtKB-SubCell"/>
</dbReference>
<evidence type="ECO:0000256" key="2">
    <source>
        <dbReference type="ARBA" id="ARBA00005109"/>
    </source>
</evidence>
<comment type="catalytic activity">
    <reaction evidence="10">
        <text>L-valine + NAD(+) + H2O = 3-methyl-2-oxobutanoate + NH4(+) + NADH + H(+)</text>
        <dbReference type="Rhea" id="RHEA:30763"/>
        <dbReference type="ChEBI" id="CHEBI:11851"/>
        <dbReference type="ChEBI" id="CHEBI:15377"/>
        <dbReference type="ChEBI" id="CHEBI:15378"/>
        <dbReference type="ChEBI" id="CHEBI:28938"/>
        <dbReference type="ChEBI" id="CHEBI:57540"/>
        <dbReference type="ChEBI" id="CHEBI:57762"/>
        <dbReference type="ChEBI" id="CHEBI:57945"/>
        <dbReference type="EC" id="1.4.1.23"/>
    </reaction>
</comment>
<evidence type="ECO:0000256" key="5">
    <source>
        <dbReference type="ARBA" id="ARBA00012136"/>
    </source>
</evidence>
<evidence type="ECO:0000256" key="9">
    <source>
        <dbReference type="ARBA" id="ARBA00023027"/>
    </source>
</evidence>
<evidence type="ECO:0000256" key="7">
    <source>
        <dbReference type="ARBA" id="ARBA00022456"/>
    </source>
</evidence>
<dbReference type="SMART" id="SM00839">
    <property type="entry name" value="ELFV_dehydrog"/>
    <property type="match status" value="1"/>
</dbReference>
<proteinExistence type="inferred from homology"/>
<feature type="active site" description="Proton donor/acceptor" evidence="11">
    <location>
        <position position="72"/>
    </location>
</feature>
<feature type="binding site" evidence="12">
    <location>
        <begin position="176"/>
        <end position="181"/>
    </location>
    <ligand>
        <name>NAD(+)</name>
        <dbReference type="ChEBI" id="CHEBI:57540"/>
    </ligand>
</feature>
<dbReference type="GO" id="GO:0006574">
    <property type="term" value="P:L-valine catabolic process"/>
    <property type="evidence" value="ECO:0007669"/>
    <property type="project" value="UniProtKB-UniPathway"/>
</dbReference>
<dbReference type="PATRIC" id="fig|1352936.5.peg.1042"/>
<dbReference type="InterPro" id="IPR016211">
    <property type="entry name" value="Glu/Phe/Leu/Val/Trp_DH_bac/arc"/>
</dbReference>
<comment type="similarity">
    <text evidence="3 13">Belongs to the Glu/Leu/Phe/Val dehydrogenases family.</text>
</comment>
<comment type="subunit">
    <text evidence="4">Homodimer.</text>
</comment>
<dbReference type="InterPro" id="IPR046346">
    <property type="entry name" value="Aminoacid_DH-like_N_sf"/>
</dbReference>
<dbReference type="InterPro" id="IPR029752">
    <property type="entry name" value="D-isomer_DH_CS1"/>
</dbReference>
<dbReference type="UniPathway" id="UPA00362"/>
<evidence type="ECO:0000256" key="11">
    <source>
        <dbReference type="PIRSR" id="PIRSR000188-1"/>
    </source>
</evidence>
<reference evidence="15 16" key="1">
    <citation type="journal article" date="2014" name="Genome Announc.">
        <title>Draft Genome Sequence of Streptomyces roseochromogenes subsp. oscitans DS 12.976, Producer of the Aminocoumarin Antibiotic Clorobiocin.</title>
        <authorList>
            <person name="Ruckert C."/>
            <person name="Kalinowski J."/>
            <person name="Heide L."/>
            <person name="Apel A.K."/>
        </authorList>
    </citation>
    <scope>NUCLEOTIDE SEQUENCE [LARGE SCALE GENOMIC DNA]</scope>
    <source>
        <strain evidence="15 16">DS 12.976</strain>
    </source>
</reference>
<dbReference type="InterPro" id="IPR006096">
    <property type="entry name" value="Glu/Leu/Phe/Val/Trp_DH_C"/>
</dbReference>
<dbReference type="CDD" id="cd01075">
    <property type="entry name" value="NAD_bind_Leu_Phe_Val_DH"/>
    <property type="match status" value="1"/>
</dbReference>